<name>A0AAD4UPV3_OVIAM</name>
<dbReference type="AlphaFoldDB" id="A0AAD4UPV3"/>
<accession>A0AAD4UPV3</accession>
<gene>
    <name evidence="2" type="ORF">MG293_000475</name>
</gene>
<evidence type="ECO:0000313" key="3">
    <source>
        <dbReference type="Proteomes" id="UP001214576"/>
    </source>
</evidence>
<keyword evidence="3" id="KW-1185">Reference proteome</keyword>
<proteinExistence type="predicted"/>
<protein>
    <submittedName>
        <fullName evidence="2">Uncharacterized protein</fullName>
    </submittedName>
</protein>
<dbReference type="Proteomes" id="UP001214576">
    <property type="component" value="Unassembled WGS sequence"/>
</dbReference>
<sequence length="100" mass="11086">MGEVGTLRFPPLSMADQTEPTLCENNLNGYSAHMPERQEHWSRLPCPSPTMKVKSENEVTQSCPTLNDPMDCSPPGSSIHGISQARVLEWGAIAFSEYKH</sequence>
<evidence type="ECO:0000313" key="2">
    <source>
        <dbReference type="EMBL" id="KAI4548145.1"/>
    </source>
</evidence>
<feature type="region of interest" description="Disordered" evidence="1">
    <location>
        <begin position="49"/>
        <end position="78"/>
    </location>
</feature>
<comment type="caution">
    <text evidence="2">The sequence shown here is derived from an EMBL/GenBank/DDBJ whole genome shotgun (WGS) entry which is preliminary data.</text>
</comment>
<evidence type="ECO:0000256" key="1">
    <source>
        <dbReference type="SAM" id="MobiDB-lite"/>
    </source>
</evidence>
<organism evidence="2 3">
    <name type="scientific">Ovis ammon polii</name>
    <dbReference type="NCBI Taxonomy" id="230172"/>
    <lineage>
        <taxon>Eukaryota</taxon>
        <taxon>Metazoa</taxon>
        <taxon>Chordata</taxon>
        <taxon>Craniata</taxon>
        <taxon>Vertebrata</taxon>
        <taxon>Euteleostomi</taxon>
        <taxon>Mammalia</taxon>
        <taxon>Eutheria</taxon>
        <taxon>Laurasiatheria</taxon>
        <taxon>Artiodactyla</taxon>
        <taxon>Ruminantia</taxon>
        <taxon>Pecora</taxon>
        <taxon>Bovidae</taxon>
        <taxon>Caprinae</taxon>
        <taxon>Ovis</taxon>
    </lineage>
</organism>
<dbReference type="EMBL" id="JAKZEL010000001">
    <property type="protein sequence ID" value="KAI4548145.1"/>
    <property type="molecule type" value="Genomic_DNA"/>
</dbReference>
<reference evidence="2" key="1">
    <citation type="submission" date="2022-03" db="EMBL/GenBank/DDBJ databases">
        <title>Genomic analyses of argali, domestic sheep and their hybrids provide insights into chromosomal evolution, heterosis and genetic basis of agronomic traits.</title>
        <authorList>
            <person name="Li M."/>
        </authorList>
    </citation>
    <scope>NUCLEOTIDE SEQUENCE</scope>
    <source>
        <strain evidence="2">CAU-MHL-2022a</strain>
        <tissue evidence="2">Skin</tissue>
    </source>
</reference>